<protein>
    <submittedName>
        <fullName evidence="1">ORF33</fullName>
    </submittedName>
</protein>
<name>A0AAT9J9D7_9VIRU</name>
<organism evidence="1">
    <name type="scientific">Nitrosopumilaceae spindle-shaped virus</name>
    <dbReference type="NCBI Taxonomy" id="3065433"/>
    <lineage>
        <taxon>Viruses</taxon>
    </lineage>
</organism>
<reference evidence="1" key="2">
    <citation type="submission" date="2024-03" db="EMBL/GenBank/DDBJ databases">
        <authorList>
            <person name="Ni Y."/>
            <person name="Xu T."/>
            <person name="Yan S."/>
            <person name="Chen L."/>
            <person name="Wang Y."/>
        </authorList>
    </citation>
    <scope>NUCLEOTIDE SEQUENCE</scope>
    <source>
        <strain evidence="1">NBD1</strain>
    </source>
</reference>
<reference evidence="1" key="1">
    <citation type="journal article" date="2024" name="Environ. Microbiol. Rep.">
        <title>Hiding in plain sight: The discovery of complete genomes of 11 hypothetical spindle-shaped viruses that putatively infect mesophilic ammonia-oxidizing archaea.</title>
        <authorList>
            <person name="Ni Y."/>
            <person name="Xu T."/>
            <person name="Yan S."/>
            <person name="Chen L."/>
            <person name="Wang Y."/>
        </authorList>
    </citation>
    <scope>NUCLEOTIDE SEQUENCE</scope>
    <source>
        <strain evidence="1">NBD1</strain>
    </source>
</reference>
<evidence type="ECO:0000313" key="1">
    <source>
        <dbReference type="EMBL" id="DBA51949.1"/>
    </source>
</evidence>
<dbReference type="EMBL" id="BK067787">
    <property type="protein sequence ID" value="DBA51949.1"/>
    <property type="molecule type" value="Genomic_DNA"/>
</dbReference>
<proteinExistence type="predicted"/>
<accession>A0AAT9J9D7</accession>
<sequence>MHNRARMRATNKMVRDMLLEYGFDEIWFKSHTARNDLIYTQKATQDYKKPSGYYATDLWNLFDGMCWGKDELYFLQMKTNSWAAEKPIKDFLNKRNGKVMVFNVTNKLKECKGKWKVFFREYSS</sequence>